<dbReference type="PANTHER" id="PTHR11496:SF107">
    <property type="entry name" value="ALCOHOL DEHYDROGENASE, PUTATIVE (AFU_ORTHOLOGUE AFUA_1G06800)-RELATED"/>
    <property type="match status" value="1"/>
</dbReference>
<dbReference type="Pfam" id="PF25137">
    <property type="entry name" value="ADH_Fe_C"/>
    <property type="match status" value="1"/>
</dbReference>
<evidence type="ECO:0000313" key="5">
    <source>
        <dbReference type="Proteomes" id="UP000215127"/>
    </source>
</evidence>
<accession>A0A1X7RZA3</accession>
<dbReference type="GO" id="GO:0046872">
    <property type="term" value="F:metal ion binding"/>
    <property type="evidence" value="ECO:0007669"/>
    <property type="project" value="InterPro"/>
</dbReference>
<dbReference type="PANTHER" id="PTHR11496">
    <property type="entry name" value="ALCOHOL DEHYDROGENASE"/>
    <property type="match status" value="1"/>
</dbReference>
<evidence type="ECO:0000313" key="4">
    <source>
        <dbReference type="EMBL" id="SMQ52715.1"/>
    </source>
</evidence>
<dbReference type="GO" id="GO:0005739">
    <property type="term" value="C:mitochondrion"/>
    <property type="evidence" value="ECO:0007669"/>
    <property type="project" value="TreeGrafter"/>
</dbReference>
<dbReference type="SUPFAM" id="SSF56796">
    <property type="entry name" value="Dehydroquinate synthase-like"/>
    <property type="match status" value="1"/>
</dbReference>
<dbReference type="GO" id="GO:0004022">
    <property type="term" value="F:alcohol dehydrogenase (NAD+) activity"/>
    <property type="evidence" value="ECO:0007669"/>
    <property type="project" value="TreeGrafter"/>
</dbReference>
<evidence type="ECO:0000259" key="2">
    <source>
        <dbReference type="Pfam" id="PF00465"/>
    </source>
</evidence>
<dbReference type="EMBL" id="LT853698">
    <property type="protein sequence ID" value="SMQ52715.1"/>
    <property type="molecule type" value="Genomic_DNA"/>
</dbReference>
<name>A0A1X7RZA3_ZYMT9</name>
<evidence type="ECO:0000259" key="3">
    <source>
        <dbReference type="Pfam" id="PF25137"/>
    </source>
</evidence>
<organism evidence="4 5">
    <name type="scientific">Zymoseptoria tritici (strain ST99CH_3D7)</name>
    <dbReference type="NCBI Taxonomy" id="1276538"/>
    <lineage>
        <taxon>Eukaryota</taxon>
        <taxon>Fungi</taxon>
        <taxon>Dikarya</taxon>
        <taxon>Ascomycota</taxon>
        <taxon>Pezizomycotina</taxon>
        <taxon>Dothideomycetes</taxon>
        <taxon>Dothideomycetidae</taxon>
        <taxon>Mycosphaerellales</taxon>
        <taxon>Mycosphaerellaceae</taxon>
        <taxon>Zymoseptoria</taxon>
    </lineage>
</organism>
<reference evidence="4 5" key="1">
    <citation type="submission" date="2016-06" db="EMBL/GenBank/DDBJ databases">
        <authorList>
            <person name="Kjaerup R.B."/>
            <person name="Dalgaard T.S."/>
            <person name="Juul-Madsen H.R."/>
        </authorList>
    </citation>
    <scope>NUCLEOTIDE SEQUENCE [LARGE SCALE GENOMIC DNA]</scope>
</reference>
<dbReference type="Gene3D" id="1.20.1090.10">
    <property type="entry name" value="Dehydroquinate synthase-like - alpha domain"/>
    <property type="match status" value="1"/>
</dbReference>
<dbReference type="Pfam" id="PF00465">
    <property type="entry name" value="Fe-ADH"/>
    <property type="match status" value="1"/>
</dbReference>
<dbReference type="Gene3D" id="3.40.50.1970">
    <property type="match status" value="1"/>
</dbReference>
<proteinExistence type="predicted"/>
<sequence>MATQERPTPGDDGEVHGPAFLTGYPHISYGLSFPETCLKHVTNTFSASRVYIIASASLSRNTDYVKRLQKALSNKVVGTRYGMKPHTLWSEILEVTKEAIDLNVDLLITLGAGSLTDGAKVIALAISNKAQTFSDLDALHAGDDWTAQRHDLRPPTIPIISVPTSLSGGEYSFLGGATNDQTHHKHGFGHPTKGPALVILDPTLTATTPPSVWLQSGVRAIDHCVEGLCSLSSTPASDEAAEKGLKQLAPGLLKCHADPQDVEARLACQMGVIDAMAVVFQHGVPMGASHGIGHQLGPLGVGHGETSCVLLPAVCRYNLSVNADRQEKVKKVLWGEKTVAKLLKAKGLVQKDELAAVLDVFIRELGLPRTLKDVNVGMDKLDLLAENSLKDRWCRTNPRPLREKKHVLVILEMVKG</sequence>
<dbReference type="CDD" id="cd08192">
    <property type="entry name" value="MAR-like"/>
    <property type="match status" value="1"/>
</dbReference>
<feature type="domain" description="Fe-containing alcohol dehydrogenase-like C-terminal" evidence="3">
    <location>
        <begin position="215"/>
        <end position="411"/>
    </location>
</feature>
<gene>
    <name evidence="4" type="ORF">ZT3D7_G7868</name>
</gene>
<keyword evidence="1" id="KW-0560">Oxidoreductase</keyword>
<keyword evidence="5" id="KW-1185">Reference proteome</keyword>
<dbReference type="AlphaFoldDB" id="A0A1X7RZA3"/>
<feature type="domain" description="Alcohol dehydrogenase iron-type/glycerol dehydrogenase GldA" evidence="2">
    <location>
        <begin position="35"/>
        <end position="202"/>
    </location>
</feature>
<dbReference type="InterPro" id="IPR001670">
    <property type="entry name" value="ADH_Fe/GldA"/>
</dbReference>
<dbReference type="Proteomes" id="UP000215127">
    <property type="component" value="Chromosome 7"/>
</dbReference>
<dbReference type="STRING" id="1276538.A0A1X7RZA3"/>
<dbReference type="InterPro" id="IPR056798">
    <property type="entry name" value="ADH_Fe_C"/>
</dbReference>
<protein>
    <submittedName>
        <fullName evidence="4">Uncharacterized protein</fullName>
    </submittedName>
</protein>
<evidence type="ECO:0000256" key="1">
    <source>
        <dbReference type="ARBA" id="ARBA00023002"/>
    </source>
</evidence>
<dbReference type="InterPro" id="IPR039697">
    <property type="entry name" value="Alcohol_dehydrogenase_Fe"/>
</dbReference>